<reference evidence="11 12" key="1">
    <citation type="journal article" date="2024" name="Nat. Commun.">
        <title>Phylogenomics reveals the evolutionary origins of lichenization in chlorophyte algae.</title>
        <authorList>
            <person name="Puginier C."/>
            <person name="Libourel C."/>
            <person name="Otte J."/>
            <person name="Skaloud P."/>
            <person name="Haon M."/>
            <person name="Grisel S."/>
            <person name="Petersen M."/>
            <person name="Berrin J.G."/>
            <person name="Delaux P.M."/>
            <person name="Dal Grande F."/>
            <person name="Keller J."/>
        </authorList>
    </citation>
    <scope>NUCLEOTIDE SEQUENCE [LARGE SCALE GENOMIC DNA]</scope>
    <source>
        <strain evidence="11 12">SAG 216-7</strain>
    </source>
</reference>
<dbReference type="InterPro" id="IPR039859">
    <property type="entry name" value="PFA4/ZDH16/20/ERF2-like"/>
</dbReference>
<dbReference type="InterPro" id="IPR001594">
    <property type="entry name" value="Palmitoyltrfase_DHHC"/>
</dbReference>
<evidence type="ECO:0000256" key="9">
    <source>
        <dbReference type="SAM" id="MobiDB-lite"/>
    </source>
</evidence>
<feature type="domain" description="Palmitoyltransferase DHHC" evidence="10">
    <location>
        <begin position="137"/>
        <end position="284"/>
    </location>
</feature>
<keyword evidence="5 8" id="KW-1133">Transmembrane helix</keyword>
<comment type="caution">
    <text evidence="11">The sequence shown here is derived from an EMBL/GenBank/DDBJ whole genome shotgun (WGS) entry which is preliminary data.</text>
</comment>
<evidence type="ECO:0000256" key="6">
    <source>
        <dbReference type="ARBA" id="ARBA00023136"/>
    </source>
</evidence>
<comment type="catalytic activity">
    <reaction evidence="8">
        <text>L-cysteinyl-[protein] + hexadecanoyl-CoA = S-hexadecanoyl-L-cysteinyl-[protein] + CoA</text>
        <dbReference type="Rhea" id="RHEA:36683"/>
        <dbReference type="Rhea" id="RHEA-COMP:10131"/>
        <dbReference type="Rhea" id="RHEA-COMP:11032"/>
        <dbReference type="ChEBI" id="CHEBI:29950"/>
        <dbReference type="ChEBI" id="CHEBI:57287"/>
        <dbReference type="ChEBI" id="CHEBI:57379"/>
        <dbReference type="ChEBI" id="CHEBI:74151"/>
        <dbReference type="EC" id="2.3.1.225"/>
    </reaction>
</comment>
<dbReference type="EMBL" id="JALJOT010000012">
    <property type="protein sequence ID" value="KAK9904879.1"/>
    <property type="molecule type" value="Genomic_DNA"/>
</dbReference>
<dbReference type="Proteomes" id="UP001491310">
    <property type="component" value="Unassembled WGS sequence"/>
</dbReference>
<proteinExistence type="inferred from homology"/>
<evidence type="ECO:0000256" key="7">
    <source>
        <dbReference type="ARBA" id="ARBA00023315"/>
    </source>
</evidence>
<feature type="transmembrane region" description="Helical" evidence="8">
    <location>
        <begin position="188"/>
        <end position="211"/>
    </location>
</feature>
<evidence type="ECO:0000256" key="4">
    <source>
        <dbReference type="ARBA" id="ARBA00022692"/>
    </source>
</evidence>
<evidence type="ECO:0000259" key="10">
    <source>
        <dbReference type="Pfam" id="PF01529"/>
    </source>
</evidence>
<evidence type="ECO:0000256" key="3">
    <source>
        <dbReference type="ARBA" id="ARBA00022679"/>
    </source>
</evidence>
<dbReference type="Pfam" id="PF01529">
    <property type="entry name" value="DHHC"/>
    <property type="match status" value="1"/>
</dbReference>
<feature type="transmembrane region" description="Helical" evidence="8">
    <location>
        <begin position="58"/>
        <end position="81"/>
    </location>
</feature>
<evidence type="ECO:0000313" key="11">
    <source>
        <dbReference type="EMBL" id="KAK9904879.1"/>
    </source>
</evidence>
<feature type="transmembrane region" description="Helical" evidence="8">
    <location>
        <begin position="87"/>
        <end position="111"/>
    </location>
</feature>
<evidence type="ECO:0000256" key="1">
    <source>
        <dbReference type="ARBA" id="ARBA00004141"/>
    </source>
</evidence>
<evidence type="ECO:0000313" key="12">
    <source>
        <dbReference type="Proteomes" id="UP001491310"/>
    </source>
</evidence>
<dbReference type="EC" id="2.3.1.225" evidence="8"/>
<keyword evidence="3 8" id="KW-0808">Transferase</keyword>
<keyword evidence="7 8" id="KW-0012">Acyltransferase</keyword>
<evidence type="ECO:0000256" key="2">
    <source>
        <dbReference type="ARBA" id="ARBA00008574"/>
    </source>
</evidence>
<evidence type="ECO:0000256" key="8">
    <source>
        <dbReference type="RuleBase" id="RU079119"/>
    </source>
</evidence>
<sequence length="353" mass="38382">MSSPNIRQKSPVPRASPSAGVQLARQSPLTSVSSAGSLAARLVDGTPTVSFRRFNCTVFGVLGIIFFIYFTVVLCVILPWLSYSVPGVLNLGFLSFDTGIALYCFLLCVVVDPGRVPADYAPDPEANIVLQVKRKSGEVRFCQKCARHKPPRAHHCRVCRRCVLRMDHHCPWINNCVGHANYKAFMLFLIYVTAAAVHALCLLCGHALYWVRMHAEHRQHSIRTGPGGTAVGTSAEAPLRGNLVWAIMQTLCTGVSLPLTIGLVMLLVWNLHLAIHNKTTIEFHEGVTAKIQADKAGTSYKHPYDLGLCGNLHAICGDSLPAWFLPTRAAADGNGLSYASGWHSAAGDMRVGL</sequence>
<comment type="domain">
    <text evidence="8">The DHHC domain is required for palmitoyltransferase activity.</text>
</comment>
<feature type="transmembrane region" description="Helical" evidence="8">
    <location>
        <begin position="243"/>
        <end position="269"/>
    </location>
</feature>
<comment type="similarity">
    <text evidence="2 8">Belongs to the DHHC palmitoyltransferase family.</text>
</comment>
<dbReference type="PANTHER" id="PTHR12246">
    <property type="entry name" value="PALMITOYLTRANSFERASE ZDHHC16"/>
    <property type="match status" value="1"/>
</dbReference>
<feature type="region of interest" description="Disordered" evidence="9">
    <location>
        <begin position="1"/>
        <end position="20"/>
    </location>
</feature>
<name>A0ABR2YGD1_9CHLO</name>
<evidence type="ECO:0000256" key="5">
    <source>
        <dbReference type="ARBA" id="ARBA00022989"/>
    </source>
</evidence>
<dbReference type="PROSITE" id="PS50216">
    <property type="entry name" value="DHHC"/>
    <property type="match status" value="1"/>
</dbReference>
<comment type="subcellular location">
    <subcellularLocation>
        <location evidence="1">Membrane</location>
        <topology evidence="1">Multi-pass membrane protein</topology>
    </subcellularLocation>
</comment>
<organism evidence="11 12">
    <name type="scientific">Coccomyxa subellipsoidea</name>
    <dbReference type="NCBI Taxonomy" id="248742"/>
    <lineage>
        <taxon>Eukaryota</taxon>
        <taxon>Viridiplantae</taxon>
        <taxon>Chlorophyta</taxon>
        <taxon>core chlorophytes</taxon>
        <taxon>Trebouxiophyceae</taxon>
        <taxon>Trebouxiophyceae incertae sedis</taxon>
        <taxon>Coccomyxaceae</taxon>
        <taxon>Coccomyxa</taxon>
    </lineage>
</organism>
<keyword evidence="6 8" id="KW-0472">Membrane</keyword>
<protein>
    <recommendedName>
        <fullName evidence="8">S-acyltransferase</fullName>
        <ecNumber evidence="8">2.3.1.225</ecNumber>
    </recommendedName>
    <alternativeName>
        <fullName evidence="8">Palmitoyltransferase</fullName>
    </alternativeName>
</protein>
<accession>A0ABR2YGD1</accession>
<keyword evidence="12" id="KW-1185">Reference proteome</keyword>
<keyword evidence="4 8" id="KW-0812">Transmembrane</keyword>
<gene>
    <name evidence="11" type="ORF">WJX75_004551</name>
</gene>